<keyword evidence="1" id="KW-0175">Coiled coil</keyword>
<protein>
    <submittedName>
        <fullName evidence="3">Uncharacterized membrane-anchored protein</fullName>
    </submittedName>
</protein>
<dbReference type="Pfam" id="PF06570">
    <property type="entry name" value="DUF1129"/>
    <property type="match status" value="1"/>
</dbReference>
<feature type="transmembrane region" description="Helical" evidence="2">
    <location>
        <begin position="133"/>
        <end position="152"/>
    </location>
</feature>
<dbReference type="SUPFAM" id="SSF158560">
    <property type="entry name" value="BH3980-like"/>
    <property type="match status" value="1"/>
</dbReference>
<name>A0A1G9F7W7_9BACL</name>
<dbReference type="Proteomes" id="UP000199008">
    <property type="component" value="Unassembled WGS sequence"/>
</dbReference>
<feature type="coiled-coil region" evidence="1">
    <location>
        <begin position="1"/>
        <end position="28"/>
    </location>
</feature>
<dbReference type="AlphaFoldDB" id="A0A1G9F7W7"/>
<reference evidence="4" key="1">
    <citation type="submission" date="2016-10" db="EMBL/GenBank/DDBJ databases">
        <authorList>
            <person name="Varghese N."/>
            <person name="Submissions S."/>
        </authorList>
    </citation>
    <scope>NUCLEOTIDE SEQUENCE [LARGE SCALE GENOMIC DNA]</scope>
    <source>
        <strain evidence="4">CGMCC 1.8895</strain>
    </source>
</reference>
<sequence>MEMTKTLIQENNDKREQLTEDNKKVYEDFLVYLRTDLRIDEHQGEEILMEILNHLLEAQADGVPADEIFGNDPKSFADELIAELPSEKKRGRTGFIAGQFLRIAAFLLIVQGVMTFILPYFTAVDTSVGVGNMILLGILITVIVLAAIRVVFRLLRQSLFKDNPKKAERMAMLKAAVYGMIGFGTIMAAALFVPDFGPVINMEWWTYVAAGLVLYGLSKWINKKAHPEKEVSEQA</sequence>
<dbReference type="PANTHER" id="PTHR41307">
    <property type="entry name" value="MEMBRANE PROTEIN-RELATED"/>
    <property type="match status" value="1"/>
</dbReference>
<evidence type="ECO:0000313" key="3">
    <source>
        <dbReference type="EMBL" id="SDK84448.1"/>
    </source>
</evidence>
<gene>
    <name evidence="3" type="ORF">SAMN05216216_11121</name>
</gene>
<evidence type="ECO:0000313" key="4">
    <source>
        <dbReference type="Proteomes" id="UP000199008"/>
    </source>
</evidence>
<keyword evidence="4" id="KW-1185">Reference proteome</keyword>
<dbReference type="OrthoDB" id="1655249at2"/>
<keyword evidence="2" id="KW-0812">Transmembrane</keyword>
<feature type="transmembrane region" description="Helical" evidence="2">
    <location>
        <begin position="204"/>
        <end position="221"/>
    </location>
</feature>
<dbReference type="EMBL" id="FNFY01000011">
    <property type="protein sequence ID" value="SDK84448.1"/>
    <property type="molecule type" value="Genomic_DNA"/>
</dbReference>
<feature type="transmembrane region" description="Helical" evidence="2">
    <location>
        <begin position="173"/>
        <end position="192"/>
    </location>
</feature>
<evidence type="ECO:0000256" key="2">
    <source>
        <dbReference type="SAM" id="Phobius"/>
    </source>
</evidence>
<dbReference type="STRING" id="576118.SAMN05216216_11121"/>
<dbReference type="InterPro" id="IPR009214">
    <property type="entry name" value="DUF1129"/>
</dbReference>
<evidence type="ECO:0000256" key="1">
    <source>
        <dbReference type="SAM" id="Coils"/>
    </source>
</evidence>
<feature type="transmembrane region" description="Helical" evidence="2">
    <location>
        <begin position="100"/>
        <end position="121"/>
    </location>
</feature>
<proteinExistence type="predicted"/>
<dbReference type="PANTHER" id="PTHR41307:SF1">
    <property type="entry name" value="MEMBRANE PROTEIN"/>
    <property type="match status" value="1"/>
</dbReference>
<accession>A0A1G9F7W7</accession>
<keyword evidence="2" id="KW-0472">Membrane</keyword>
<keyword evidence="2" id="KW-1133">Transmembrane helix</keyword>
<dbReference type="RefSeq" id="WP_092986207.1">
    <property type="nucleotide sequence ID" value="NZ_FNFY01000011.1"/>
</dbReference>
<organism evidence="3 4">
    <name type="scientific">Lacicoccus qingdaonensis</name>
    <dbReference type="NCBI Taxonomy" id="576118"/>
    <lineage>
        <taxon>Bacteria</taxon>
        <taxon>Bacillati</taxon>
        <taxon>Bacillota</taxon>
        <taxon>Bacilli</taxon>
        <taxon>Bacillales</taxon>
        <taxon>Salinicoccaceae</taxon>
        <taxon>Lacicoccus</taxon>
    </lineage>
</organism>
<dbReference type="Gene3D" id="1.10.1900.10">
    <property type="entry name" value="c-terminal domain of poly(a) binding protein"/>
    <property type="match status" value="1"/>
</dbReference>